<comment type="caution">
    <text evidence="2">The sequence shown here is derived from an EMBL/GenBank/DDBJ whole genome shotgun (WGS) entry which is preliminary data.</text>
</comment>
<organism evidence="2 3">
    <name type="scientific">Aspergillus ustus</name>
    <dbReference type="NCBI Taxonomy" id="40382"/>
    <lineage>
        <taxon>Eukaryota</taxon>
        <taxon>Fungi</taxon>
        <taxon>Dikarya</taxon>
        <taxon>Ascomycota</taxon>
        <taxon>Pezizomycotina</taxon>
        <taxon>Eurotiomycetes</taxon>
        <taxon>Eurotiomycetidae</taxon>
        <taxon>Eurotiales</taxon>
        <taxon>Aspergillaceae</taxon>
        <taxon>Aspergillus</taxon>
        <taxon>Aspergillus subgen. Nidulantes</taxon>
    </lineage>
</organism>
<dbReference type="EMBL" id="JOMC01000153">
    <property type="protein sequence ID" value="KIA75460.1"/>
    <property type="molecule type" value="Genomic_DNA"/>
</dbReference>
<evidence type="ECO:0000313" key="2">
    <source>
        <dbReference type="EMBL" id="KIA75460.1"/>
    </source>
</evidence>
<dbReference type="AlphaFoldDB" id="A0A0C1C359"/>
<evidence type="ECO:0000256" key="1">
    <source>
        <dbReference type="SAM" id="MobiDB-lite"/>
    </source>
</evidence>
<feature type="region of interest" description="Disordered" evidence="1">
    <location>
        <begin position="73"/>
        <end position="120"/>
    </location>
</feature>
<keyword evidence="3" id="KW-1185">Reference proteome</keyword>
<sequence>MEEATAQTNREDTPPPPTTITIPITTAIMEAADQANWEDPQPTTTTNTMEEATDQANIEDAKSTATTLSITTTTWIPQTPPPGCMTPRAPTPEPLTPLNAHNRISKSLPKGKGKDKDNSYDNSYKRMQTMQEQFLKSMKAEFSCDGSNCECAGGNCNCDCDCNWVPGAKRALREMASVHIVATQAAEKLLGIIRHGDADEESRRPVLDEVISTLREVGLRSEGWVKEEGERLCDEHSNDTRGCRKVSLWMHDCSFEMDVAKDRGWHPLAIGED</sequence>
<gene>
    <name evidence="2" type="ORF">HK57_00067</name>
</gene>
<protein>
    <submittedName>
        <fullName evidence="2">Uncharacterized protein</fullName>
    </submittedName>
</protein>
<accession>A0A0C1C359</accession>
<proteinExistence type="predicted"/>
<name>A0A0C1C359_ASPUT</name>
<feature type="region of interest" description="Disordered" evidence="1">
    <location>
        <begin position="1"/>
        <end position="21"/>
    </location>
</feature>
<feature type="compositionally biased region" description="Pro residues" evidence="1">
    <location>
        <begin position="78"/>
        <end position="95"/>
    </location>
</feature>
<reference evidence="2 3" key="1">
    <citation type="submission" date="2014-11" db="EMBL/GenBank/DDBJ databases">
        <title>Genomics derived discovery of secondary metabolites biosynthetic gene clusters in Aspergillus ustus.</title>
        <authorList>
            <person name="Pi B."/>
            <person name="Dai F."/>
            <person name="Song X."/>
            <person name="Zhu C."/>
            <person name="Li H."/>
            <person name="Yu D."/>
        </authorList>
    </citation>
    <scope>NUCLEOTIDE SEQUENCE [LARGE SCALE GENOMIC DNA]</scope>
    <source>
        <strain evidence="2 3">3.3904</strain>
    </source>
</reference>
<evidence type="ECO:0000313" key="3">
    <source>
        <dbReference type="Proteomes" id="UP000053475"/>
    </source>
</evidence>
<dbReference type="Proteomes" id="UP000053475">
    <property type="component" value="Unassembled WGS sequence"/>
</dbReference>